<dbReference type="AlphaFoldDB" id="A0ABC9ZNJ3"/>
<reference evidence="1 2" key="1">
    <citation type="submission" date="2019-06" db="EMBL/GenBank/DDBJ databases">
        <title>Draft genome sequence of Corynebacterium striatum NBRC 15291.</title>
        <authorList>
            <person name="Miura T."/>
            <person name="Furukawa M."/>
            <person name="Shimamura M."/>
            <person name="Ohyama Y."/>
            <person name="Yamazoe A."/>
            <person name="Kawasaki H."/>
        </authorList>
    </citation>
    <scope>NUCLEOTIDE SEQUENCE [LARGE SCALE GENOMIC DNA]</scope>
    <source>
        <strain evidence="1 2">NBRC 15291</strain>
    </source>
</reference>
<gene>
    <name evidence="1" type="ORF">Cst04h_17820</name>
</gene>
<dbReference type="Proteomes" id="UP000315234">
    <property type="component" value="Unassembled WGS sequence"/>
</dbReference>
<evidence type="ECO:0000313" key="2">
    <source>
        <dbReference type="Proteomes" id="UP000315234"/>
    </source>
</evidence>
<sequence>MTVRRRAGNSTHWAVTCCPTGPVTSRVCVTAPGRAARISTQAVLQSCSRHGIPRHYFGAQISYLRLPEIVENEFYLGPALDKEWPTKSYSGMTT</sequence>
<proteinExistence type="predicted"/>
<name>A0ABC9ZNJ3_CORST</name>
<dbReference type="EMBL" id="BJLD01000002">
    <property type="protein sequence ID" value="GEA43612.1"/>
    <property type="molecule type" value="Genomic_DNA"/>
</dbReference>
<organism evidence="1 2">
    <name type="scientific">Corynebacterium striatum</name>
    <dbReference type="NCBI Taxonomy" id="43770"/>
    <lineage>
        <taxon>Bacteria</taxon>
        <taxon>Bacillati</taxon>
        <taxon>Actinomycetota</taxon>
        <taxon>Actinomycetes</taxon>
        <taxon>Mycobacteriales</taxon>
        <taxon>Corynebacteriaceae</taxon>
        <taxon>Corynebacterium</taxon>
    </lineage>
</organism>
<evidence type="ECO:0000313" key="1">
    <source>
        <dbReference type="EMBL" id="GEA43612.1"/>
    </source>
</evidence>
<accession>A0ABC9ZNJ3</accession>
<protein>
    <submittedName>
        <fullName evidence="1">Uncharacterized protein</fullName>
    </submittedName>
</protein>
<comment type="caution">
    <text evidence="1">The sequence shown here is derived from an EMBL/GenBank/DDBJ whole genome shotgun (WGS) entry which is preliminary data.</text>
</comment>